<evidence type="ECO:0000313" key="1">
    <source>
        <dbReference type="EMBL" id="ALM13135.1"/>
    </source>
</evidence>
<dbReference type="AlphaFoldDB" id="A0A0S1SWB6"/>
<reference evidence="2" key="1">
    <citation type="submission" date="2015-10" db="EMBL/GenBank/DDBJ databases">
        <title>Analysis of five complete genome sequences for members of the class Peribacteria in the recently recognized Peregrinibacteria bacterial phylum.</title>
        <authorList>
            <person name="Anantharaman K."/>
            <person name="Brown C.T."/>
            <person name="Burstein D."/>
            <person name="Castelle C.J."/>
            <person name="Probst A.J."/>
            <person name="Thomas B.C."/>
            <person name="Williams K.H."/>
            <person name="Banfield J.F."/>
        </authorList>
    </citation>
    <scope>NUCLEOTIDE SEQUENCE [LARGE SCALE GENOMIC DNA]</scope>
</reference>
<accession>A0A0S1SIL1</accession>
<evidence type="ECO:0000313" key="2">
    <source>
        <dbReference type="Proteomes" id="UP000069135"/>
    </source>
</evidence>
<accession>A0A0S1SWB6</accession>
<reference evidence="1 2" key="2">
    <citation type="journal article" date="2016" name="PeerJ">
        <title>Analysis of five complete genome sequences for members of the class Peribacteria in the recently recognized Peregrinibacteria bacterial phylum.</title>
        <authorList>
            <person name="Anantharaman K."/>
            <person name="Brown C.T."/>
            <person name="Burstein D."/>
            <person name="Castelle C.J."/>
            <person name="Probst A.J."/>
            <person name="Thomas B.C."/>
            <person name="Williams K.H."/>
            <person name="Banfield J.F."/>
        </authorList>
    </citation>
    <scope>NUCLEOTIDE SEQUENCE [LARGE SCALE GENOMIC DNA]</scope>
    <source>
        <strain evidence="1">RIFOXYD1_FULL_PER-ii_59_16</strain>
    </source>
</reference>
<protein>
    <submittedName>
        <fullName evidence="1">Uncharacterized protein</fullName>
    </submittedName>
</protein>
<proteinExistence type="predicted"/>
<accession>A0A0S1SJM4</accession>
<name>A0A0S1SWB6_9BACT</name>
<dbReference type="KEGG" id="prf:PeribacterA2_0444"/>
<accession>A0A0S1SRS5</accession>
<dbReference type="EMBL" id="CP013065">
    <property type="protein sequence ID" value="ALM13135.1"/>
    <property type="molecule type" value="Genomic_DNA"/>
</dbReference>
<accession>A0A0S1SQL7</accession>
<sequence length="49" mass="5081">MSHDTRSVGLALLLSLLLVTSVAVAANLFFASSVSQTACTQTYSLACAF</sequence>
<organism evidence="1 2">
    <name type="scientific">Candidatus Peribacter riflensis</name>
    <dbReference type="NCBI Taxonomy" id="1735162"/>
    <lineage>
        <taxon>Bacteria</taxon>
        <taxon>Candidatus Peregrinibacteriota</taxon>
        <taxon>Candidatus Peribacteria</taxon>
        <taxon>Candidatus Peribacterales</taxon>
        <taxon>Candidatus Peribacteraceae</taxon>
        <taxon>Candidatus Peribacter</taxon>
    </lineage>
</organism>
<dbReference type="Proteomes" id="UP000069135">
    <property type="component" value="Chromosome"/>
</dbReference>
<gene>
    <name evidence="1" type="ORF">PeribacterD1_0444</name>
</gene>